<keyword evidence="1" id="KW-1133">Transmembrane helix</keyword>
<gene>
    <name evidence="2" type="ORF">J2S14_001164</name>
</gene>
<proteinExistence type="predicted"/>
<keyword evidence="3" id="KW-1185">Reference proteome</keyword>
<evidence type="ECO:0000313" key="2">
    <source>
        <dbReference type="EMBL" id="MDQ0342371.1"/>
    </source>
</evidence>
<sequence>MIIDINLIPQRKKKSYFLLYSLTIIFIVAILSSSLVFLHIHSKKEHILSLEKQRHQIQELIEIENSKLNESQISTSTDRLSDVITLMDNERINSVPLLSHLISLLPERGFFESFSYVLNGDIQLAVQFDTSRDAAYYLHELLQSSWLTDAKIISISTKEDLEEEKQTGKKTFLPRYVAFYQLSINREYIKDIQSEGGSE</sequence>
<keyword evidence="1" id="KW-0472">Membrane</keyword>
<accession>A0ABU0D1U7</accession>
<evidence type="ECO:0000256" key="1">
    <source>
        <dbReference type="SAM" id="Phobius"/>
    </source>
</evidence>
<name>A0ABU0D1U7_9BACI</name>
<protein>
    <submittedName>
        <fullName evidence="2">Type IV pilus assembly protein PilN</fullName>
    </submittedName>
</protein>
<dbReference type="Proteomes" id="UP001232343">
    <property type="component" value="Unassembled WGS sequence"/>
</dbReference>
<evidence type="ECO:0000313" key="3">
    <source>
        <dbReference type="Proteomes" id="UP001232343"/>
    </source>
</evidence>
<reference evidence="2 3" key="1">
    <citation type="submission" date="2023-07" db="EMBL/GenBank/DDBJ databases">
        <title>Genomic Encyclopedia of Type Strains, Phase IV (KMG-IV): sequencing the most valuable type-strain genomes for metagenomic binning, comparative biology and taxonomic classification.</title>
        <authorList>
            <person name="Goeker M."/>
        </authorList>
    </citation>
    <scope>NUCLEOTIDE SEQUENCE [LARGE SCALE GENOMIC DNA]</scope>
    <source>
        <strain evidence="2 3">DSM 27848</strain>
    </source>
</reference>
<feature type="transmembrane region" description="Helical" evidence="1">
    <location>
        <begin position="17"/>
        <end position="40"/>
    </location>
</feature>
<dbReference type="EMBL" id="JAUSUO010000001">
    <property type="protein sequence ID" value="MDQ0342371.1"/>
    <property type="molecule type" value="Genomic_DNA"/>
</dbReference>
<organism evidence="2 3">
    <name type="scientific">Lederbergia wuyishanensis</name>
    <dbReference type="NCBI Taxonomy" id="1347903"/>
    <lineage>
        <taxon>Bacteria</taxon>
        <taxon>Bacillati</taxon>
        <taxon>Bacillota</taxon>
        <taxon>Bacilli</taxon>
        <taxon>Bacillales</taxon>
        <taxon>Bacillaceae</taxon>
        <taxon>Lederbergia</taxon>
    </lineage>
</organism>
<comment type="caution">
    <text evidence="2">The sequence shown here is derived from an EMBL/GenBank/DDBJ whole genome shotgun (WGS) entry which is preliminary data.</text>
</comment>
<keyword evidence="1" id="KW-0812">Transmembrane</keyword>
<dbReference type="RefSeq" id="WP_244680534.1">
    <property type="nucleotide sequence ID" value="NZ_JALIRM010000001.1"/>
</dbReference>